<feature type="transmembrane region" description="Helical" evidence="1">
    <location>
        <begin position="134"/>
        <end position="154"/>
    </location>
</feature>
<dbReference type="NCBIfam" id="NF045883">
    <property type="entry name" value="PIPSynth"/>
    <property type="match status" value="1"/>
</dbReference>
<gene>
    <name evidence="2" type="ORF">UFOPK4028_00188</name>
</gene>
<proteinExistence type="predicted"/>
<evidence type="ECO:0000256" key="1">
    <source>
        <dbReference type="SAM" id="Phobius"/>
    </source>
</evidence>
<dbReference type="GO" id="GO:0016020">
    <property type="term" value="C:membrane"/>
    <property type="evidence" value="ECO:0007669"/>
    <property type="project" value="InterPro"/>
</dbReference>
<dbReference type="GO" id="GO:0016780">
    <property type="term" value="F:phosphotransferase activity, for other substituted phosphate groups"/>
    <property type="evidence" value="ECO:0007669"/>
    <property type="project" value="InterPro"/>
</dbReference>
<dbReference type="InterPro" id="IPR000462">
    <property type="entry name" value="CDP-OH_P_trans"/>
</dbReference>
<organism evidence="2">
    <name type="scientific">freshwater metagenome</name>
    <dbReference type="NCBI Taxonomy" id="449393"/>
    <lineage>
        <taxon>unclassified sequences</taxon>
        <taxon>metagenomes</taxon>
        <taxon>ecological metagenomes</taxon>
    </lineage>
</organism>
<dbReference type="InterPro" id="IPR043130">
    <property type="entry name" value="CDP-OH_PTrfase_TM_dom"/>
</dbReference>
<dbReference type="Pfam" id="PF01066">
    <property type="entry name" value="CDP-OH_P_transf"/>
    <property type="match status" value="1"/>
</dbReference>
<dbReference type="EMBL" id="CAESAC010000014">
    <property type="protein sequence ID" value="CAB4331268.1"/>
    <property type="molecule type" value="Genomic_DNA"/>
</dbReference>
<protein>
    <submittedName>
        <fullName evidence="2">Unannotated protein</fullName>
    </submittedName>
</protein>
<keyword evidence="1" id="KW-1133">Transmembrane helix</keyword>
<reference evidence="2" key="1">
    <citation type="submission" date="2020-05" db="EMBL/GenBank/DDBJ databases">
        <authorList>
            <person name="Chiriac C."/>
            <person name="Salcher M."/>
            <person name="Ghai R."/>
            <person name="Kavagutti S V."/>
        </authorList>
    </citation>
    <scope>NUCLEOTIDE SEQUENCE</scope>
</reference>
<keyword evidence="1" id="KW-0812">Transmembrane</keyword>
<keyword evidence="1" id="KW-0472">Membrane</keyword>
<dbReference type="GO" id="GO:0008654">
    <property type="term" value="P:phospholipid biosynthetic process"/>
    <property type="evidence" value="ECO:0007669"/>
    <property type="project" value="InterPro"/>
</dbReference>
<feature type="transmembrane region" description="Helical" evidence="1">
    <location>
        <begin position="160"/>
        <end position="181"/>
    </location>
</feature>
<feature type="transmembrane region" description="Helical" evidence="1">
    <location>
        <begin position="262"/>
        <end position="295"/>
    </location>
</feature>
<evidence type="ECO:0000313" key="2">
    <source>
        <dbReference type="EMBL" id="CAB4331268.1"/>
    </source>
</evidence>
<name>A0A6J5YQV3_9ZZZZ</name>
<dbReference type="Gene3D" id="1.20.120.1760">
    <property type="match status" value="1"/>
</dbReference>
<accession>A0A6J5YQV3</accession>
<sequence length="306" mass="32461">MSTGSSIFPTIALISSKSTSPFSKSTTNTIAGMYNSRKVGQLETTFESIPFFALATTNTTSAVINAGSSISATGNPRAAAICSFSGDIPSMNRALIRLPISDKPTMGIMLQRSLRDPVAKIISPIVRLLVKMGVSANTISTIGGLGSIASALYFFPKGDFFIGVIFVTLFVLSDLFDGAVARASNKGESKWGALLDSTLDRFSDAAIFIGALLFYIESSDPLVVVILVAVSASFMVSYIKARAESLSIACNGGVAERSERLIIVLVAFGLHGLGVDYVMAIGLWTVALLSLFTVYQRMMIVYKAVN</sequence>
<dbReference type="AlphaFoldDB" id="A0A6J5YQV3"/>